<dbReference type="InterPro" id="IPR029063">
    <property type="entry name" value="SAM-dependent_MTases_sf"/>
</dbReference>
<dbReference type="Proteomes" id="UP000231655">
    <property type="component" value="Unassembled WGS sequence"/>
</dbReference>
<evidence type="ECO:0000313" key="1">
    <source>
        <dbReference type="EMBL" id="PJE31354.1"/>
    </source>
</evidence>
<dbReference type="GO" id="GO:0032259">
    <property type="term" value="P:methylation"/>
    <property type="evidence" value="ECO:0007669"/>
    <property type="project" value="UniProtKB-KW"/>
</dbReference>
<keyword evidence="1" id="KW-0808">Transferase</keyword>
<dbReference type="SUPFAM" id="SSF53335">
    <property type="entry name" value="S-adenosyl-L-methionine-dependent methyltransferases"/>
    <property type="match status" value="1"/>
</dbReference>
<accession>A0A285JD22</accession>
<name>A0A285JD22_9RHOB</name>
<keyword evidence="1" id="KW-0489">Methyltransferase</keyword>
<evidence type="ECO:0000313" key="4">
    <source>
        <dbReference type="Proteomes" id="UP000231702"/>
    </source>
</evidence>
<dbReference type="EMBL" id="PGTD01000010">
    <property type="protein sequence ID" value="PJE31354.1"/>
    <property type="molecule type" value="Genomic_DNA"/>
</dbReference>
<proteinExistence type="predicted"/>
<evidence type="ECO:0000313" key="3">
    <source>
        <dbReference type="Proteomes" id="UP000231655"/>
    </source>
</evidence>
<dbReference type="EMBL" id="OBEA01000007">
    <property type="protein sequence ID" value="SNY58162.1"/>
    <property type="molecule type" value="Genomic_DNA"/>
</dbReference>
<protein>
    <submittedName>
        <fullName evidence="1">SAM-dependent methyltransferase</fullName>
    </submittedName>
</protein>
<reference evidence="1 4" key="2">
    <citation type="journal article" date="2018" name="Int. J. Syst. Evol. Microbiol.">
        <title>Pseudooceanicola lipolyticus sp. nov., a marine alphaproteobacterium, reclassification of Oceanicola flagellatus as Pseudooceanicola flagellatus comb. nov. and emended description of the genus Pseudooceanicola.</title>
        <authorList>
            <person name="Huang M.-M."/>
            <person name="Guo L.-L."/>
            <person name="Wu Y.-H."/>
            <person name="Lai Q.-L."/>
            <person name="Shao Z.-Z."/>
            <person name="Wang C.-S."/>
            <person name="Wu M."/>
            <person name="Xu X.-W."/>
        </authorList>
    </citation>
    <scope>NUCLEOTIDE SEQUENCE [LARGE SCALE GENOMIC DNA]</scope>
    <source>
        <strain evidence="1 4">Ar-45</strain>
    </source>
</reference>
<sequence>MRRIERGARFLGVIALLERLRGRSRLAHWMLTLFSIHDMEGLVALDVPWWSYDAIERVEAFLAERDGAARVFEYGAGAGTIWLARRAAHVTSIEHHAGWGYQVQGLVQRLDGLAPVDLRLVFPDSSLSEASEYIAGRTREEGNSFRGYARSIETDGESYDLIVIGGRARIGCLKHAVPRLAPGGMIVFRNTQRARYRSAIAATGLRIERYRGLSPSLPIAQETVLLISDPA</sequence>
<keyword evidence="4" id="KW-1185">Reference proteome</keyword>
<gene>
    <name evidence="1" type="ORF">CVM39_03865</name>
    <name evidence="2" type="ORF">SAMN06297129_3532</name>
</gene>
<dbReference type="Gene3D" id="3.40.50.150">
    <property type="entry name" value="Vaccinia Virus protein VP39"/>
    <property type="match status" value="1"/>
</dbReference>
<reference evidence="2 3" key="1">
    <citation type="submission" date="2017-09" db="EMBL/GenBank/DDBJ databases">
        <authorList>
            <person name="Ehlers B."/>
            <person name="Leendertz F.H."/>
        </authorList>
    </citation>
    <scope>NUCLEOTIDE SEQUENCE [LARGE SCALE GENOMIC DNA]</scope>
    <source>
        <strain evidence="2 3">CGMCC 1.12662</strain>
    </source>
</reference>
<dbReference type="Proteomes" id="UP000231702">
    <property type="component" value="Unassembled WGS sequence"/>
</dbReference>
<organism evidence="2 3">
    <name type="scientific">Pseudooceanicola antarcticus</name>
    <dbReference type="NCBI Taxonomy" id="1247613"/>
    <lineage>
        <taxon>Bacteria</taxon>
        <taxon>Pseudomonadati</taxon>
        <taxon>Pseudomonadota</taxon>
        <taxon>Alphaproteobacteria</taxon>
        <taxon>Rhodobacterales</taxon>
        <taxon>Paracoccaceae</taxon>
        <taxon>Pseudooceanicola</taxon>
    </lineage>
</organism>
<dbReference type="GO" id="GO:0008168">
    <property type="term" value="F:methyltransferase activity"/>
    <property type="evidence" value="ECO:0007669"/>
    <property type="project" value="UniProtKB-KW"/>
</dbReference>
<dbReference type="AlphaFoldDB" id="A0A285JD22"/>
<evidence type="ECO:0000313" key="2">
    <source>
        <dbReference type="EMBL" id="SNY58162.1"/>
    </source>
</evidence>